<evidence type="ECO:0000313" key="3">
    <source>
        <dbReference type="Proteomes" id="UP000776629"/>
    </source>
</evidence>
<feature type="transmembrane region" description="Helical" evidence="1">
    <location>
        <begin position="180"/>
        <end position="199"/>
    </location>
</feature>
<keyword evidence="1" id="KW-0812">Transmembrane</keyword>
<feature type="transmembrane region" description="Helical" evidence="1">
    <location>
        <begin position="47"/>
        <end position="69"/>
    </location>
</feature>
<feature type="transmembrane region" description="Helical" evidence="1">
    <location>
        <begin position="7"/>
        <end position="27"/>
    </location>
</feature>
<evidence type="ECO:0000313" key="2">
    <source>
        <dbReference type="EMBL" id="MBM6753223.1"/>
    </source>
</evidence>
<organism evidence="2 3">
    <name type="scientific">Limosilactobacillus alvi</name>
    <dbReference type="NCBI Taxonomy" id="990412"/>
    <lineage>
        <taxon>Bacteria</taxon>
        <taxon>Bacillati</taxon>
        <taxon>Bacillota</taxon>
        <taxon>Bacilli</taxon>
        <taxon>Lactobacillales</taxon>
        <taxon>Lactobacillaceae</taxon>
        <taxon>Limosilactobacillus</taxon>
    </lineage>
</organism>
<dbReference type="EMBL" id="JACJJQ010000001">
    <property type="protein sequence ID" value="MBM6753223.1"/>
    <property type="molecule type" value="Genomic_DNA"/>
</dbReference>
<reference evidence="2 3" key="1">
    <citation type="journal article" date="2021" name="Sci. Rep.">
        <title>The distribution of antibiotic resistance genes in chicken gut microbiota commensals.</title>
        <authorList>
            <person name="Juricova H."/>
            <person name="Matiasovicova J."/>
            <person name="Kubasova T."/>
            <person name="Cejkova D."/>
            <person name="Rychlik I."/>
        </authorList>
    </citation>
    <scope>NUCLEOTIDE SEQUENCE [LARGE SCALE GENOMIC DNA]</scope>
    <source>
        <strain evidence="2 3">An810</strain>
    </source>
</reference>
<comment type="caution">
    <text evidence="2">The sequence shown here is derived from an EMBL/GenBank/DDBJ whole genome shotgun (WGS) entry which is preliminary data.</text>
</comment>
<evidence type="ECO:0000256" key="1">
    <source>
        <dbReference type="SAM" id="Phobius"/>
    </source>
</evidence>
<gene>
    <name evidence="2" type="ORF">H5993_00370</name>
</gene>
<evidence type="ECO:0008006" key="4">
    <source>
        <dbReference type="Google" id="ProtNLM"/>
    </source>
</evidence>
<proteinExistence type="predicted"/>
<dbReference type="RefSeq" id="WP_204775785.1">
    <property type="nucleotide sequence ID" value="NZ_JACJJQ010000001.1"/>
</dbReference>
<keyword evidence="3" id="KW-1185">Reference proteome</keyword>
<keyword evidence="1" id="KW-1133">Transmembrane helix</keyword>
<name>A0ABS2EL97_9LACO</name>
<feature type="transmembrane region" description="Helical" evidence="1">
    <location>
        <begin position="219"/>
        <end position="237"/>
    </location>
</feature>
<dbReference type="Proteomes" id="UP000776629">
    <property type="component" value="Unassembled WGS sequence"/>
</dbReference>
<keyword evidence="1" id="KW-0472">Membrane</keyword>
<sequence>MQTYLEILSLVFGYGIGIPVILGALVARVSHQNKFLSVQVAGFWAQIIFGGLGIIIHELSHLVVALLFGHHIKEVALIRIPNRQDPTDQSLGYVSHTWNQASLYQRAGNVFIGIAPVLLCPLVMLGLTRLLVPEIYTFLFNHSIDQVNHGWATIVWFLVMVSIAIGGFDPSRADLENSQTGLTSLLIVILVASGVLTLITNPTSLKTSLYALMAPLDGALLFALVVNGLVYVALLFLRHLLHR</sequence>
<accession>A0ABS2EL97</accession>
<feature type="transmembrane region" description="Helical" evidence="1">
    <location>
        <begin position="151"/>
        <end position="168"/>
    </location>
</feature>
<feature type="transmembrane region" description="Helical" evidence="1">
    <location>
        <begin position="110"/>
        <end position="131"/>
    </location>
</feature>
<protein>
    <recommendedName>
        <fullName evidence="4">Integral membrane protein</fullName>
    </recommendedName>
</protein>